<reference evidence="4" key="1">
    <citation type="journal article" date="2014" name="Nat. Commun.">
        <title>The rainbow trout genome provides novel insights into evolution after whole-genome duplication in vertebrates.</title>
        <authorList>
            <person name="Berthelot C."/>
            <person name="Brunet F."/>
            <person name="Chalopin D."/>
            <person name="Juanchich A."/>
            <person name="Bernard M."/>
            <person name="Noel B."/>
            <person name="Bento P."/>
            <person name="Da Silva C."/>
            <person name="Labadie K."/>
            <person name="Alberti A."/>
            <person name="Aury J.M."/>
            <person name="Louis A."/>
            <person name="Dehais P."/>
            <person name="Bardou P."/>
            <person name="Montfort J."/>
            <person name="Klopp C."/>
            <person name="Cabau C."/>
            <person name="Gaspin C."/>
            <person name="Thorgaard G.H."/>
            <person name="Boussaha M."/>
            <person name="Quillet E."/>
            <person name="Guyomard R."/>
            <person name="Galiana D."/>
            <person name="Bobe J."/>
            <person name="Volff J.N."/>
            <person name="Genet C."/>
            <person name="Wincker P."/>
            <person name="Jaillon O."/>
            <person name="Roest Crollius H."/>
            <person name="Guiguen Y."/>
        </authorList>
    </citation>
    <scope>NUCLEOTIDE SEQUENCE [LARGE SCALE GENOMIC DNA]</scope>
</reference>
<dbReference type="STRING" id="8022.A0A060Z8K1"/>
<dbReference type="PaxDb" id="8022-A0A060Z8K1"/>
<dbReference type="InterPro" id="IPR051483">
    <property type="entry name" value="MAP7_domain-containing"/>
</dbReference>
<organism evidence="4 5">
    <name type="scientific">Oncorhynchus mykiss</name>
    <name type="common">Rainbow trout</name>
    <name type="synonym">Salmo gairdneri</name>
    <dbReference type="NCBI Taxonomy" id="8022"/>
    <lineage>
        <taxon>Eukaryota</taxon>
        <taxon>Metazoa</taxon>
        <taxon>Chordata</taxon>
        <taxon>Craniata</taxon>
        <taxon>Vertebrata</taxon>
        <taxon>Euteleostomi</taxon>
        <taxon>Actinopterygii</taxon>
        <taxon>Neopterygii</taxon>
        <taxon>Teleostei</taxon>
        <taxon>Protacanthopterygii</taxon>
        <taxon>Salmoniformes</taxon>
        <taxon>Salmonidae</taxon>
        <taxon>Salmoninae</taxon>
        <taxon>Oncorhynchus</taxon>
    </lineage>
</organism>
<feature type="region of interest" description="Disordered" evidence="3">
    <location>
        <begin position="44"/>
        <end position="114"/>
    </location>
</feature>
<dbReference type="GO" id="GO:0015630">
    <property type="term" value="C:microtubule cytoskeleton"/>
    <property type="evidence" value="ECO:0007669"/>
    <property type="project" value="TreeGrafter"/>
</dbReference>
<evidence type="ECO:0000313" key="5">
    <source>
        <dbReference type="Proteomes" id="UP000193380"/>
    </source>
</evidence>
<dbReference type="PANTHER" id="PTHR15073:SF2">
    <property type="entry name" value="MAP7 DOMAIN-CONTAINING PROTEIN 1"/>
    <property type="match status" value="1"/>
</dbReference>
<dbReference type="EMBL" id="FR956674">
    <property type="protein sequence ID" value="CDR00403.1"/>
    <property type="molecule type" value="Genomic_DNA"/>
</dbReference>
<sequence length="114" mass="13058">MTPTLSFLARSRSVASVLSNGKGQSPLCPRSASASPLTLCAHRPHHRCSDRWRVTSSTPDITQRRRDSMPIEKKKKEKKDKERENEKEKSALSKDKVLKKRQSLPSMRHRPDPR</sequence>
<proteinExistence type="inferred from homology"/>
<dbReference type="PANTHER" id="PTHR15073">
    <property type="entry name" value="MICROTUBULE-ASSOCIATED PROTEIN"/>
    <property type="match status" value="1"/>
</dbReference>
<protein>
    <submittedName>
        <fullName evidence="4">Uncharacterized protein</fullName>
    </submittedName>
</protein>
<evidence type="ECO:0000256" key="1">
    <source>
        <dbReference type="ARBA" id="ARBA00007525"/>
    </source>
</evidence>
<evidence type="ECO:0000256" key="2">
    <source>
        <dbReference type="ARBA" id="ARBA00023054"/>
    </source>
</evidence>
<dbReference type="AlphaFoldDB" id="A0A060Z8K1"/>
<evidence type="ECO:0000256" key="3">
    <source>
        <dbReference type="SAM" id="MobiDB-lite"/>
    </source>
</evidence>
<keyword evidence="2" id="KW-0175">Coiled coil</keyword>
<comment type="similarity">
    <text evidence="1">Belongs to the MAP7 family.</text>
</comment>
<name>A0A060Z8K1_ONCMY</name>
<feature type="compositionally biased region" description="Basic and acidic residues" evidence="3">
    <location>
        <begin position="62"/>
        <end position="96"/>
    </location>
</feature>
<gene>
    <name evidence="4" type="ORF">GSONMT00041772001</name>
</gene>
<accession>A0A060Z8K1</accession>
<reference evidence="4" key="2">
    <citation type="submission" date="2014-03" db="EMBL/GenBank/DDBJ databases">
        <authorList>
            <person name="Genoscope - CEA"/>
        </authorList>
    </citation>
    <scope>NUCLEOTIDE SEQUENCE</scope>
</reference>
<dbReference type="Proteomes" id="UP000193380">
    <property type="component" value="Unassembled WGS sequence"/>
</dbReference>
<evidence type="ECO:0000313" key="4">
    <source>
        <dbReference type="EMBL" id="CDR00403.1"/>
    </source>
</evidence>
<dbReference type="GO" id="GO:0000226">
    <property type="term" value="P:microtubule cytoskeleton organization"/>
    <property type="evidence" value="ECO:0007669"/>
    <property type="project" value="TreeGrafter"/>
</dbReference>